<keyword evidence="3" id="KW-1185">Reference proteome</keyword>
<dbReference type="Gene3D" id="2.160.20.110">
    <property type="match status" value="1"/>
</dbReference>
<evidence type="ECO:0000313" key="3">
    <source>
        <dbReference type="Proteomes" id="UP001642409"/>
    </source>
</evidence>
<organism evidence="1">
    <name type="scientific">Hexamita inflata</name>
    <dbReference type="NCBI Taxonomy" id="28002"/>
    <lineage>
        <taxon>Eukaryota</taxon>
        <taxon>Metamonada</taxon>
        <taxon>Diplomonadida</taxon>
        <taxon>Hexamitidae</taxon>
        <taxon>Hexamitinae</taxon>
        <taxon>Hexamita</taxon>
    </lineage>
</organism>
<protein>
    <submittedName>
        <fullName evidence="1">Uncharacterized protein</fullName>
    </submittedName>
</protein>
<dbReference type="EMBL" id="CATOUU010001077">
    <property type="protein sequence ID" value="CAI9970623.1"/>
    <property type="molecule type" value="Genomic_DNA"/>
</dbReference>
<proteinExistence type="predicted"/>
<sequence length="525" mass="55248">MSIISKVGSQVTINGGQCISILQQTVVNTKIQNLLLNLTLSSSAGSMNLIETVVGCLEIKGYQILGTYISTSSISLGVKQILADSTIAIKYVSISTQQFTVGNKSSYLISYVNYSTLQLQHISIQSGNINSNNNLISISTTATNYYIYGGLITMCSQSQTTVQDISLSTYEYISTQFVNYTGQLIGYINNPPCQTNILQVCVNYNINSAAAVQYYMFGLVGFTNTDLTLNSISVYFMIKGGIYNVLGVVGWTNGSSSIFNNIQVTLINAQNNGVQSGVLLGVSKASNLTIQNISISNSIISAQNFIGLIASESCNATITQSSVTSSQIIASSSTYSSFSGGLIGESSEQVVVQQCVVNNITTVSQSNKAWSISGGLVGNMRDNPTTIIQSLIQQSTIQSTGTPTSASSSCGLIGCLYNSSIIIQSTQVKNINLTTTSASVSYCSGFLGLVSNQSVQIQNSKLITVQITISGTTLYSKMVLTVANGVIGTSTFAISGSSVSGINSMNGSAVTNCANIVNTISQNGC</sequence>
<evidence type="ECO:0000313" key="2">
    <source>
        <dbReference type="EMBL" id="CAL6098800.1"/>
    </source>
</evidence>
<dbReference type="AlphaFoldDB" id="A0AA86RCP9"/>
<reference evidence="1" key="1">
    <citation type="submission" date="2023-06" db="EMBL/GenBank/DDBJ databases">
        <authorList>
            <person name="Kurt Z."/>
        </authorList>
    </citation>
    <scope>NUCLEOTIDE SEQUENCE</scope>
</reference>
<gene>
    <name evidence="1" type="ORF">HINF_LOCUS58268</name>
    <name evidence="2" type="ORF">HINF_LOCUS69778</name>
</gene>
<reference evidence="2 3" key="2">
    <citation type="submission" date="2024-07" db="EMBL/GenBank/DDBJ databases">
        <authorList>
            <person name="Akdeniz Z."/>
        </authorList>
    </citation>
    <scope>NUCLEOTIDE SEQUENCE [LARGE SCALE GENOMIC DNA]</scope>
</reference>
<dbReference type="Proteomes" id="UP001642409">
    <property type="component" value="Unassembled WGS sequence"/>
</dbReference>
<dbReference type="EMBL" id="CAXDID020000513">
    <property type="protein sequence ID" value="CAL6098800.1"/>
    <property type="molecule type" value="Genomic_DNA"/>
</dbReference>
<comment type="caution">
    <text evidence="1">The sequence shown here is derived from an EMBL/GenBank/DDBJ whole genome shotgun (WGS) entry which is preliminary data.</text>
</comment>
<accession>A0AA86RCP9</accession>
<name>A0AA86RCP9_9EUKA</name>
<evidence type="ECO:0000313" key="1">
    <source>
        <dbReference type="EMBL" id="CAI9970623.1"/>
    </source>
</evidence>